<organism evidence="1 2">
    <name type="scientific">Salipiger marinus</name>
    <dbReference type="NCBI Taxonomy" id="555512"/>
    <lineage>
        <taxon>Bacteria</taxon>
        <taxon>Pseudomonadati</taxon>
        <taxon>Pseudomonadota</taxon>
        <taxon>Alphaproteobacteria</taxon>
        <taxon>Rhodobacterales</taxon>
        <taxon>Roseobacteraceae</taxon>
        <taxon>Salipiger</taxon>
    </lineage>
</organism>
<evidence type="ECO:0000313" key="2">
    <source>
        <dbReference type="Proteomes" id="UP000199093"/>
    </source>
</evidence>
<dbReference type="EMBL" id="FNEJ01000025">
    <property type="protein sequence ID" value="SDJ30986.1"/>
    <property type="molecule type" value="Genomic_DNA"/>
</dbReference>
<proteinExistence type="predicted"/>
<dbReference type="Pfam" id="PF05120">
    <property type="entry name" value="GvpG"/>
    <property type="match status" value="1"/>
</dbReference>
<dbReference type="AlphaFoldDB" id="A0A1G8SP00"/>
<name>A0A1G8SP00_9RHOB</name>
<dbReference type="OrthoDB" id="7872031at2"/>
<evidence type="ECO:0000313" key="1">
    <source>
        <dbReference type="EMBL" id="SDJ30986.1"/>
    </source>
</evidence>
<dbReference type="Proteomes" id="UP000199093">
    <property type="component" value="Unassembled WGS sequence"/>
</dbReference>
<accession>A0A1G8SP00</accession>
<keyword evidence="2" id="KW-1185">Reference proteome</keyword>
<sequence>MGLLRKLITAPVTAPLAGAIWVTKQVAIAAEAEHYDPARLRRALDDLEQAVDQGMIDEAEYDAAEHVLLQRLAHAAELIK</sequence>
<protein>
    <submittedName>
        <fullName evidence="1">Gas vesicle protein G</fullName>
    </submittedName>
</protein>
<dbReference type="InterPro" id="IPR007804">
    <property type="entry name" value="GvpG"/>
</dbReference>
<dbReference type="RefSeq" id="WP_089851026.1">
    <property type="nucleotide sequence ID" value="NZ_FNEJ01000025.1"/>
</dbReference>
<gene>
    <name evidence="1" type="ORF">SAMN04487993_102567</name>
</gene>
<dbReference type="STRING" id="555512.SAMN04487993_102567"/>
<reference evidence="1 2" key="1">
    <citation type="submission" date="2016-10" db="EMBL/GenBank/DDBJ databases">
        <authorList>
            <person name="de Groot N.N."/>
        </authorList>
    </citation>
    <scope>NUCLEOTIDE SEQUENCE [LARGE SCALE GENOMIC DNA]</scope>
    <source>
        <strain evidence="1 2">DSM 26424</strain>
    </source>
</reference>